<evidence type="ECO:0000256" key="7">
    <source>
        <dbReference type="ARBA" id="ARBA00022759"/>
    </source>
</evidence>
<dbReference type="SUPFAM" id="SSF56672">
    <property type="entry name" value="DNA/RNA polymerases"/>
    <property type="match status" value="1"/>
</dbReference>
<dbReference type="GO" id="GO:0015074">
    <property type="term" value="P:DNA integration"/>
    <property type="evidence" value="ECO:0007669"/>
    <property type="project" value="InterPro"/>
</dbReference>
<dbReference type="GO" id="GO:0003964">
    <property type="term" value="F:RNA-directed DNA polymerase activity"/>
    <property type="evidence" value="ECO:0007669"/>
    <property type="project" value="UniProtKB-KW"/>
</dbReference>
<keyword evidence="10" id="KW-0238">DNA-binding</keyword>
<feature type="domain" description="Integrase catalytic" evidence="18">
    <location>
        <begin position="1108"/>
        <end position="1267"/>
    </location>
</feature>
<dbReference type="Gene3D" id="3.10.10.10">
    <property type="entry name" value="HIV Type 1 Reverse Transcriptase, subunit A, domain 1"/>
    <property type="match status" value="1"/>
</dbReference>
<dbReference type="InterPro" id="IPR036875">
    <property type="entry name" value="Znf_CCHC_sf"/>
</dbReference>
<evidence type="ECO:0000256" key="13">
    <source>
        <dbReference type="SAM" id="Coils"/>
    </source>
</evidence>
<dbReference type="SUPFAM" id="SSF53098">
    <property type="entry name" value="Ribonuclease H-like"/>
    <property type="match status" value="1"/>
</dbReference>
<dbReference type="FunFam" id="3.10.20.370:FF:000001">
    <property type="entry name" value="Retrovirus-related Pol polyprotein from transposon 17.6-like protein"/>
    <property type="match status" value="1"/>
</dbReference>
<dbReference type="FunFam" id="3.30.70.270:FF:000026">
    <property type="entry name" value="Transposon Ty3-G Gag-Pol polyprotein"/>
    <property type="match status" value="1"/>
</dbReference>
<organism evidence="19 20">
    <name type="scientific">Panagrellus redivivus</name>
    <name type="common">Microworm</name>
    <dbReference type="NCBI Taxonomy" id="6233"/>
    <lineage>
        <taxon>Eukaryota</taxon>
        <taxon>Metazoa</taxon>
        <taxon>Ecdysozoa</taxon>
        <taxon>Nematoda</taxon>
        <taxon>Chromadorea</taxon>
        <taxon>Rhabditida</taxon>
        <taxon>Tylenchina</taxon>
        <taxon>Panagrolaimomorpha</taxon>
        <taxon>Panagrolaimoidea</taxon>
        <taxon>Panagrolaimidae</taxon>
        <taxon>Panagrellus</taxon>
    </lineage>
</organism>
<dbReference type="InterPro" id="IPR043128">
    <property type="entry name" value="Rev_trsase/Diguanyl_cyclase"/>
</dbReference>
<keyword evidence="7" id="KW-0255">Endonuclease</keyword>
<evidence type="ECO:0000259" key="15">
    <source>
        <dbReference type="PROSITE" id="PS50158"/>
    </source>
</evidence>
<feature type="compositionally biased region" description="Basic residues" evidence="14">
    <location>
        <begin position="253"/>
        <end position="278"/>
    </location>
</feature>
<evidence type="ECO:0000313" key="20">
    <source>
        <dbReference type="WBParaSite" id="Pan_g5642.t1"/>
    </source>
</evidence>
<dbReference type="InterPro" id="IPR041577">
    <property type="entry name" value="RT_RNaseH_2"/>
</dbReference>
<dbReference type="InterPro" id="IPR012337">
    <property type="entry name" value="RNaseH-like_sf"/>
</dbReference>
<dbReference type="InterPro" id="IPR000477">
    <property type="entry name" value="RT_dom"/>
</dbReference>
<dbReference type="Proteomes" id="UP000492821">
    <property type="component" value="Unassembled WGS sequence"/>
</dbReference>
<dbReference type="SMART" id="SM00343">
    <property type="entry name" value="ZnF_C2HC"/>
    <property type="match status" value="1"/>
</dbReference>
<sequence>MYQGPHTVHALVLGDNLVGTEQANKGLTGTLNMPEFNGYSMAWRSWKCKFEMTVKVRAVKVDDKAALFLSLLSSELLTETLGQLGDKWESITFEALIEHFDKRFGQAKLVMARRHDYLVQCELDSGPLQFLRQLRSTHTQCEFDTVTNIADFMVVMTFVKGVKDPQLRYLLLKESSLTVSKAEEITSQYVSTTEAAKVIGGTVSSLPMNAPGVHMVGSHSNHMPRPAAGSTQGLKCFVCGGLGHKRAECPSARTKHPKSKSNQRSKVQKVVKKKKAPKQTHQVSLESLQNDYFGVPLHQIRLSQQYLCSPTEIRQVRPGKRQPPRMIEVQINDKLVRLEIDSGAEISILGERDWRKLGQPQLSPMGPVTSYGTSVPMMGRTVVRVALAGLAVTIPLAVARGMGRISLFGRDLIHELNVDMGPYYKAGAGHENISCALVSETKGVDAGSSQKILNGAARSSVLSNQVAIPNTQSITPSGVRGSQEPPAFPHEAGTTSGRQKLRELLVRHADVFSPGKGRFKLAEATLVLGEEAKPKVHQPRRVPLPLRPMVDDCLAKMVKEGTLKPVKWAEWQTPLVVVPKPGGKVRICGDFRVTLNPCLKIDTYPIPVPEDLFATMNGGRLFTKLDMSEAYLQLPLDRASRSLVTVTTQKGLFEYQVLPFGVASAPAIFQRMMETTLAGIDSVMVYLDDILVTGRSDEEHLHHVDQVLERLKTAGLKLRLDKCEFFMPEIQYLGHIVDASGVRPVPDKVKATVMMPEPKNLKELQSFIGMVGYYGKFIPKLSTLCAPLNMLRNKDVEWTWGPEQRESVRAIKAALSDAGSLAHYNPNEEVVLATDASDYGLGAVLYHRYKDNHEKVIANASRVLTKAERNYSQIEKEALGIVWGVEKFNHYVYGRRFTLLTDHEPLVRIFGSQADLPVVAARRVHRWAVKLSMYTFHIQYVRTAAFGHADVLSRLPLQSSEMASNELLEEQKIHEIVTDQVSKIAVGWKEMQSAVKADATLTRVRHWMETKWPVAKSTDDPEIRSLITHRDQLSRSREFVLYGEGRLVIPVALRSRVLAELHRAHAGASRMKALARVHVWYPGIDKDIERVAATCQACAIQSPEPTRVALHPWDVPTRVWQRIHIDHAGPFLGHLWLVVVDAKSKWPEVLPVPSTATGVTIAELRKLFACHGYPEVLVSDNCPVFTAKAWAEYMQDCGIEHVLTPPYHPQSNGEAERFVRTFKEAMRKAEPNQRTLGMALNDFLMLYRATVHPATGMAPCQALMGRQICTPLAVMTRCMDQKAQKESPSEYYKRMKRNFDKTCRDKHLVIGDQVYARNYPREQPSAQEDGLA</sequence>
<dbReference type="Gene3D" id="1.10.340.70">
    <property type="match status" value="1"/>
</dbReference>
<dbReference type="Pfam" id="PF17919">
    <property type="entry name" value="RT_RNaseH_2"/>
    <property type="match status" value="1"/>
</dbReference>
<dbReference type="Gene3D" id="2.40.70.10">
    <property type="entry name" value="Acid Proteases"/>
    <property type="match status" value="1"/>
</dbReference>
<dbReference type="CDD" id="cd01647">
    <property type="entry name" value="RT_LTR"/>
    <property type="match status" value="1"/>
</dbReference>
<dbReference type="InterPro" id="IPR043502">
    <property type="entry name" value="DNA/RNA_pol_sf"/>
</dbReference>
<keyword evidence="12" id="KW-0862">Zinc</keyword>
<evidence type="ECO:0000256" key="3">
    <source>
        <dbReference type="ARBA" id="ARBA00022679"/>
    </source>
</evidence>
<protein>
    <recommendedName>
        <fullName evidence="1">RNA-directed DNA polymerase</fullName>
        <ecNumber evidence="1">2.7.7.49</ecNumber>
    </recommendedName>
</protein>
<dbReference type="InterPro" id="IPR001995">
    <property type="entry name" value="Peptidase_A2_cat"/>
</dbReference>
<evidence type="ECO:0000259" key="18">
    <source>
        <dbReference type="PROSITE" id="PS50994"/>
    </source>
</evidence>
<evidence type="ECO:0000256" key="11">
    <source>
        <dbReference type="ARBA" id="ARBA00023268"/>
    </source>
</evidence>
<keyword evidence="8" id="KW-0378">Hydrolase</keyword>
<dbReference type="Gene3D" id="3.30.70.270">
    <property type="match status" value="2"/>
</dbReference>
<dbReference type="InterPro" id="IPR050951">
    <property type="entry name" value="Retrovirus_Pol_polyprotein"/>
</dbReference>
<dbReference type="PROSITE" id="PS50158">
    <property type="entry name" value="ZF_CCHC"/>
    <property type="match status" value="1"/>
</dbReference>
<dbReference type="CDD" id="cd09274">
    <property type="entry name" value="RNase_HI_RT_Ty3"/>
    <property type="match status" value="1"/>
</dbReference>
<dbReference type="Gene3D" id="3.30.420.10">
    <property type="entry name" value="Ribonuclease H-like superfamily/Ribonuclease H"/>
    <property type="match status" value="1"/>
</dbReference>
<proteinExistence type="predicted"/>
<dbReference type="PANTHER" id="PTHR37984">
    <property type="entry name" value="PROTEIN CBG26694"/>
    <property type="match status" value="1"/>
</dbReference>
<dbReference type="GO" id="GO:0019899">
    <property type="term" value="F:enzyme binding"/>
    <property type="evidence" value="ECO:0007669"/>
    <property type="project" value="UniProtKB-ARBA"/>
</dbReference>
<keyword evidence="4" id="KW-0548">Nucleotidyltransferase</keyword>
<evidence type="ECO:0000259" key="16">
    <source>
        <dbReference type="PROSITE" id="PS50175"/>
    </source>
</evidence>
<dbReference type="WBParaSite" id="Pan_g5642.t1">
    <property type="protein sequence ID" value="Pan_g5642.t1"/>
    <property type="gene ID" value="Pan_g5642"/>
</dbReference>
<dbReference type="Pfam" id="PF00078">
    <property type="entry name" value="RVT_1"/>
    <property type="match status" value="1"/>
</dbReference>
<keyword evidence="11" id="KW-0511">Multifunctional enzyme</keyword>
<evidence type="ECO:0000256" key="12">
    <source>
        <dbReference type="PROSITE-ProRule" id="PRU00047"/>
    </source>
</evidence>
<dbReference type="InterPro" id="IPR001878">
    <property type="entry name" value="Znf_CCHC"/>
</dbReference>
<dbReference type="PROSITE" id="PS50878">
    <property type="entry name" value="RT_POL"/>
    <property type="match status" value="1"/>
</dbReference>
<dbReference type="InterPro" id="IPR021109">
    <property type="entry name" value="Peptidase_aspartic_dom_sf"/>
</dbReference>
<keyword evidence="13" id="KW-0175">Coiled coil</keyword>
<dbReference type="GO" id="GO:0004190">
    <property type="term" value="F:aspartic-type endopeptidase activity"/>
    <property type="evidence" value="ECO:0007669"/>
    <property type="project" value="UniProtKB-KW"/>
</dbReference>
<feature type="domain" description="Reverse transcriptase" evidence="17">
    <location>
        <begin position="559"/>
        <end position="737"/>
    </location>
</feature>
<feature type="domain" description="Peptidase A2" evidence="16">
    <location>
        <begin position="336"/>
        <end position="412"/>
    </location>
</feature>
<evidence type="ECO:0000256" key="2">
    <source>
        <dbReference type="ARBA" id="ARBA00022670"/>
    </source>
</evidence>
<dbReference type="GO" id="GO:0042575">
    <property type="term" value="C:DNA polymerase complex"/>
    <property type="evidence" value="ECO:0007669"/>
    <property type="project" value="UniProtKB-ARBA"/>
</dbReference>
<keyword evidence="12" id="KW-0863">Zinc-finger</keyword>
<accession>A0A7E4VZN6</accession>
<feature type="coiled-coil region" evidence="13">
    <location>
        <begin position="850"/>
        <end position="877"/>
    </location>
</feature>
<reference evidence="19" key="1">
    <citation type="journal article" date="2013" name="Genetics">
        <title>The draft genome and transcriptome of Panagrellus redivivus are shaped by the harsh demands of a free-living lifestyle.</title>
        <authorList>
            <person name="Srinivasan J."/>
            <person name="Dillman A.R."/>
            <person name="Macchietto M.G."/>
            <person name="Heikkinen L."/>
            <person name="Lakso M."/>
            <person name="Fracchia K.M."/>
            <person name="Antoshechkin I."/>
            <person name="Mortazavi A."/>
            <person name="Wong G."/>
            <person name="Sternberg P.W."/>
        </authorList>
    </citation>
    <scope>NUCLEOTIDE SEQUENCE [LARGE SCALE GENOMIC DNA]</scope>
    <source>
        <strain evidence="19">MT8872</strain>
    </source>
</reference>
<keyword evidence="9" id="KW-0695">RNA-directed DNA polymerase</keyword>
<dbReference type="GO" id="GO:0004519">
    <property type="term" value="F:endonuclease activity"/>
    <property type="evidence" value="ECO:0007669"/>
    <property type="project" value="UniProtKB-KW"/>
</dbReference>
<evidence type="ECO:0000259" key="17">
    <source>
        <dbReference type="PROSITE" id="PS50878"/>
    </source>
</evidence>
<dbReference type="FunFam" id="3.30.420.10:FF:000063">
    <property type="entry name" value="Retrovirus-related Pol polyprotein from transposon 297-like Protein"/>
    <property type="match status" value="1"/>
</dbReference>
<keyword evidence="19" id="KW-1185">Reference proteome</keyword>
<evidence type="ECO:0000256" key="4">
    <source>
        <dbReference type="ARBA" id="ARBA00022695"/>
    </source>
</evidence>
<keyword evidence="2" id="KW-0645">Protease</keyword>
<keyword evidence="5" id="KW-0540">Nuclease</keyword>
<evidence type="ECO:0000256" key="10">
    <source>
        <dbReference type="ARBA" id="ARBA00023125"/>
    </source>
</evidence>
<dbReference type="InterPro" id="IPR041588">
    <property type="entry name" value="Integrase_H2C2"/>
</dbReference>
<dbReference type="PROSITE" id="PS50994">
    <property type="entry name" value="INTEGRASE"/>
    <property type="match status" value="1"/>
</dbReference>
<keyword evidence="6" id="KW-0064">Aspartyl protease</keyword>
<keyword evidence="3" id="KW-0808">Transferase</keyword>
<dbReference type="Pfam" id="PF17921">
    <property type="entry name" value="Integrase_H2C2"/>
    <property type="match status" value="1"/>
</dbReference>
<feature type="domain" description="CCHC-type" evidence="15">
    <location>
        <begin position="235"/>
        <end position="251"/>
    </location>
</feature>
<dbReference type="GO" id="GO:0006508">
    <property type="term" value="P:proteolysis"/>
    <property type="evidence" value="ECO:0007669"/>
    <property type="project" value="UniProtKB-KW"/>
</dbReference>
<evidence type="ECO:0000256" key="1">
    <source>
        <dbReference type="ARBA" id="ARBA00012493"/>
    </source>
</evidence>
<evidence type="ECO:0000256" key="14">
    <source>
        <dbReference type="SAM" id="MobiDB-lite"/>
    </source>
</evidence>
<reference evidence="20" key="2">
    <citation type="submission" date="2020-10" db="UniProtKB">
        <authorList>
            <consortium name="WormBaseParasite"/>
        </authorList>
    </citation>
    <scope>IDENTIFICATION</scope>
</reference>
<evidence type="ECO:0000313" key="19">
    <source>
        <dbReference type="Proteomes" id="UP000492821"/>
    </source>
</evidence>
<dbReference type="SUPFAM" id="SSF50630">
    <property type="entry name" value="Acid proteases"/>
    <property type="match status" value="1"/>
</dbReference>
<evidence type="ECO:0000256" key="8">
    <source>
        <dbReference type="ARBA" id="ARBA00022801"/>
    </source>
</evidence>
<dbReference type="InterPro" id="IPR001584">
    <property type="entry name" value="Integrase_cat-core"/>
</dbReference>
<dbReference type="SUPFAM" id="SSF57756">
    <property type="entry name" value="Retrovirus zinc finger-like domains"/>
    <property type="match status" value="1"/>
</dbReference>
<dbReference type="EC" id="2.7.7.49" evidence="1"/>
<dbReference type="Pfam" id="PF13650">
    <property type="entry name" value="Asp_protease_2"/>
    <property type="match status" value="1"/>
</dbReference>
<keyword evidence="12" id="KW-0479">Metal-binding</keyword>
<dbReference type="PROSITE" id="PS50175">
    <property type="entry name" value="ASP_PROT_RETROV"/>
    <property type="match status" value="1"/>
</dbReference>
<feature type="region of interest" description="Disordered" evidence="14">
    <location>
        <begin position="248"/>
        <end position="283"/>
    </location>
</feature>
<dbReference type="GO" id="GO:0008270">
    <property type="term" value="F:zinc ion binding"/>
    <property type="evidence" value="ECO:0007669"/>
    <property type="project" value="UniProtKB-KW"/>
</dbReference>
<dbReference type="GO" id="GO:0003677">
    <property type="term" value="F:DNA binding"/>
    <property type="evidence" value="ECO:0007669"/>
    <property type="project" value="UniProtKB-KW"/>
</dbReference>
<evidence type="ECO:0000256" key="9">
    <source>
        <dbReference type="ARBA" id="ARBA00022918"/>
    </source>
</evidence>
<evidence type="ECO:0000256" key="5">
    <source>
        <dbReference type="ARBA" id="ARBA00022722"/>
    </source>
</evidence>
<dbReference type="InterPro" id="IPR036397">
    <property type="entry name" value="RNaseH_sf"/>
</dbReference>
<evidence type="ECO:0000256" key="6">
    <source>
        <dbReference type="ARBA" id="ARBA00022750"/>
    </source>
</evidence>
<name>A0A7E4VZN6_PANRE</name>
<dbReference type="PANTHER" id="PTHR37984:SF5">
    <property type="entry name" value="PROTEIN NYNRIN-LIKE"/>
    <property type="match status" value="1"/>
</dbReference>
<feature type="region of interest" description="Disordered" evidence="14">
    <location>
        <begin position="472"/>
        <end position="496"/>
    </location>
</feature>
<dbReference type="Pfam" id="PF00665">
    <property type="entry name" value="rve"/>
    <property type="match status" value="1"/>
</dbReference>